<dbReference type="GO" id="GO:0046872">
    <property type="term" value="F:metal ion binding"/>
    <property type="evidence" value="ECO:0007669"/>
    <property type="project" value="UniProtKB-KW"/>
</dbReference>
<dbReference type="PROSITE" id="PS51007">
    <property type="entry name" value="CYTC"/>
    <property type="match status" value="1"/>
</dbReference>
<gene>
    <name evidence="7" type="ORF">SHM7688_01602</name>
</gene>
<evidence type="ECO:0000313" key="7">
    <source>
        <dbReference type="EMBL" id="CUH52162.1"/>
    </source>
</evidence>
<dbReference type="GO" id="GO:0020037">
    <property type="term" value="F:heme binding"/>
    <property type="evidence" value="ECO:0007669"/>
    <property type="project" value="InterPro"/>
</dbReference>
<evidence type="ECO:0000256" key="3">
    <source>
        <dbReference type="ARBA" id="ARBA00023004"/>
    </source>
</evidence>
<feature type="signal peptide" evidence="5">
    <location>
        <begin position="1"/>
        <end position="19"/>
    </location>
</feature>
<evidence type="ECO:0000256" key="5">
    <source>
        <dbReference type="SAM" id="SignalP"/>
    </source>
</evidence>
<dbReference type="Proteomes" id="UP000054823">
    <property type="component" value="Unassembled WGS sequence"/>
</dbReference>
<dbReference type="STRING" id="321267.SHM7688_01602"/>
<dbReference type="InterPro" id="IPR009056">
    <property type="entry name" value="Cyt_c-like_dom"/>
</dbReference>
<dbReference type="SUPFAM" id="SSF46626">
    <property type="entry name" value="Cytochrome c"/>
    <property type="match status" value="1"/>
</dbReference>
<dbReference type="InterPro" id="IPR036909">
    <property type="entry name" value="Cyt_c-like_dom_sf"/>
</dbReference>
<dbReference type="OrthoDB" id="9805828at2"/>
<evidence type="ECO:0000256" key="2">
    <source>
        <dbReference type="ARBA" id="ARBA00022723"/>
    </source>
</evidence>
<keyword evidence="3 4" id="KW-0408">Iron</keyword>
<keyword evidence="5" id="KW-0732">Signal</keyword>
<keyword evidence="1 4" id="KW-0349">Heme</keyword>
<dbReference type="EMBL" id="CYPW01000015">
    <property type="protein sequence ID" value="CUH52162.1"/>
    <property type="molecule type" value="Genomic_DNA"/>
</dbReference>
<feature type="domain" description="Cytochrome c" evidence="6">
    <location>
        <begin position="21"/>
        <end position="132"/>
    </location>
</feature>
<keyword evidence="8" id="KW-1185">Reference proteome</keyword>
<dbReference type="Gene3D" id="1.10.760.10">
    <property type="entry name" value="Cytochrome c-like domain"/>
    <property type="match status" value="1"/>
</dbReference>
<feature type="chain" id="PRO_5006061778" evidence="5">
    <location>
        <begin position="20"/>
        <end position="148"/>
    </location>
</feature>
<evidence type="ECO:0000259" key="6">
    <source>
        <dbReference type="PROSITE" id="PS51007"/>
    </source>
</evidence>
<dbReference type="AlphaFoldDB" id="A0A0P1EQG8"/>
<dbReference type="GO" id="GO:0009055">
    <property type="term" value="F:electron transfer activity"/>
    <property type="evidence" value="ECO:0007669"/>
    <property type="project" value="InterPro"/>
</dbReference>
<evidence type="ECO:0000256" key="1">
    <source>
        <dbReference type="ARBA" id="ARBA00022617"/>
    </source>
</evidence>
<reference evidence="7 8" key="1">
    <citation type="submission" date="2015-09" db="EMBL/GenBank/DDBJ databases">
        <authorList>
            <consortium name="Swine Surveillance"/>
        </authorList>
    </citation>
    <scope>NUCLEOTIDE SEQUENCE [LARGE SCALE GENOMIC DNA]</scope>
    <source>
        <strain evidence="7 8">CECT 7688</strain>
    </source>
</reference>
<protein>
    <submittedName>
        <fullName evidence="7">Cytochrome c551</fullName>
    </submittedName>
</protein>
<sequence>MKVAAAAMAAVLAASPLLAEADVEAGEKGFKKCKACHSIVNPEGDVLYKGGKTGPNLYGVVGRAVGSEDFKYGAGLLEANEAGAVWTEDMLAAYVVDPKAWLKDNGYATKSKMSFKLKKGGEDVVAYLASLAPAPVAEEPAEEAAPSE</sequence>
<accession>A0A0P1EQG8</accession>
<evidence type="ECO:0000313" key="8">
    <source>
        <dbReference type="Proteomes" id="UP000054823"/>
    </source>
</evidence>
<keyword evidence="2 4" id="KW-0479">Metal-binding</keyword>
<name>A0A0P1EQG8_9RHOB</name>
<evidence type="ECO:0000256" key="4">
    <source>
        <dbReference type="PROSITE-ProRule" id="PRU00433"/>
    </source>
</evidence>
<dbReference type="RefSeq" id="WP_058239393.1">
    <property type="nucleotide sequence ID" value="NZ_CYPW01000015.1"/>
</dbReference>
<organism evidence="7 8">
    <name type="scientific">Shimia marina</name>
    <dbReference type="NCBI Taxonomy" id="321267"/>
    <lineage>
        <taxon>Bacteria</taxon>
        <taxon>Pseudomonadati</taxon>
        <taxon>Pseudomonadota</taxon>
        <taxon>Alphaproteobacteria</taxon>
        <taxon>Rhodobacterales</taxon>
        <taxon>Roseobacteraceae</taxon>
    </lineage>
</organism>
<proteinExistence type="predicted"/>